<dbReference type="InterPro" id="IPR045516">
    <property type="entry name" value="DUF6477"/>
</dbReference>
<protein>
    <submittedName>
        <fullName evidence="1">Uncharacterized protein</fullName>
    </submittedName>
</protein>
<name>A0A1Y5RCT5_9RHOB</name>
<dbReference type="AlphaFoldDB" id="A0A1Y5RCT5"/>
<dbReference type="Proteomes" id="UP000193900">
    <property type="component" value="Unassembled WGS sequence"/>
</dbReference>
<gene>
    <name evidence="1" type="ORF">ROA7023_00038</name>
</gene>
<proteinExistence type="predicted"/>
<evidence type="ECO:0000313" key="2">
    <source>
        <dbReference type="Proteomes" id="UP000193900"/>
    </source>
</evidence>
<sequence>MQDLFGMVGALKRPKLLVSAARFGVEEYHRDSHLPRILRTAGVPRTGTALLRLLEIEEVQDSKRRGHAADYSVARHVDVLIAIMGEAQLLRASARPTAVA</sequence>
<organism evidence="1 2">
    <name type="scientific">Roseisalinus antarcticus</name>
    <dbReference type="NCBI Taxonomy" id="254357"/>
    <lineage>
        <taxon>Bacteria</taxon>
        <taxon>Pseudomonadati</taxon>
        <taxon>Pseudomonadota</taxon>
        <taxon>Alphaproteobacteria</taxon>
        <taxon>Rhodobacterales</taxon>
        <taxon>Roseobacteraceae</taxon>
        <taxon>Roseisalinus</taxon>
    </lineage>
</organism>
<dbReference type="OrthoDB" id="7875218at2"/>
<dbReference type="EMBL" id="FWFZ01000001">
    <property type="protein sequence ID" value="SLN13214.1"/>
    <property type="molecule type" value="Genomic_DNA"/>
</dbReference>
<dbReference type="RefSeq" id="WP_085876982.1">
    <property type="nucleotide sequence ID" value="NZ_FWFZ01000001.1"/>
</dbReference>
<accession>A0A1Y5RCT5</accession>
<keyword evidence="2" id="KW-1185">Reference proteome</keyword>
<evidence type="ECO:0000313" key="1">
    <source>
        <dbReference type="EMBL" id="SLN13214.1"/>
    </source>
</evidence>
<reference evidence="1 2" key="1">
    <citation type="submission" date="2017-03" db="EMBL/GenBank/DDBJ databases">
        <authorList>
            <person name="Afonso C.L."/>
            <person name="Miller P.J."/>
            <person name="Scott M.A."/>
            <person name="Spackman E."/>
            <person name="Goraichik I."/>
            <person name="Dimitrov K.M."/>
            <person name="Suarez D.L."/>
            <person name="Swayne D.E."/>
        </authorList>
    </citation>
    <scope>NUCLEOTIDE SEQUENCE [LARGE SCALE GENOMIC DNA]</scope>
    <source>
        <strain evidence="1 2">CECT 7023</strain>
    </source>
</reference>
<dbReference type="Pfam" id="PF20083">
    <property type="entry name" value="DUF6477"/>
    <property type="match status" value="1"/>
</dbReference>